<keyword evidence="9" id="KW-1185">Reference proteome</keyword>
<protein>
    <recommendedName>
        <fullName evidence="10">Helicase</fullName>
    </recommendedName>
</protein>
<dbReference type="Pfam" id="PF00176">
    <property type="entry name" value="SNF2-rel_dom"/>
    <property type="match status" value="1"/>
</dbReference>
<keyword evidence="2" id="KW-0378">Hydrolase</keyword>
<evidence type="ECO:0000256" key="3">
    <source>
        <dbReference type="ARBA" id="ARBA00022840"/>
    </source>
</evidence>
<dbReference type="InterPro" id="IPR000330">
    <property type="entry name" value="SNF2_N"/>
</dbReference>
<dbReference type="Gene3D" id="3.40.50.10810">
    <property type="entry name" value="Tandem AAA-ATPase domain"/>
    <property type="match status" value="2"/>
</dbReference>
<dbReference type="GO" id="GO:0016787">
    <property type="term" value="F:hydrolase activity"/>
    <property type="evidence" value="ECO:0007669"/>
    <property type="project" value="UniProtKB-KW"/>
</dbReference>
<evidence type="ECO:0000256" key="2">
    <source>
        <dbReference type="ARBA" id="ARBA00022801"/>
    </source>
</evidence>
<organism evidence="8 9">
    <name type="scientific">Pristionchus mayeri</name>
    <dbReference type="NCBI Taxonomy" id="1317129"/>
    <lineage>
        <taxon>Eukaryota</taxon>
        <taxon>Metazoa</taxon>
        <taxon>Ecdysozoa</taxon>
        <taxon>Nematoda</taxon>
        <taxon>Chromadorea</taxon>
        <taxon>Rhabditida</taxon>
        <taxon>Rhabditina</taxon>
        <taxon>Diplogasteromorpha</taxon>
        <taxon>Diplogasteroidea</taxon>
        <taxon>Neodiplogasteridae</taxon>
        <taxon>Pristionchus</taxon>
    </lineage>
</organism>
<dbReference type="Pfam" id="PF00271">
    <property type="entry name" value="Helicase_C"/>
    <property type="match status" value="1"/>
</dbReference>
<evidence type="ECO:0000313" key="9">
    <source>
        <dbReference type="Proteomes" id="UP001328107"/>
    </source>
</evidence>
<dbReference type="CDD" id="cd18793">
    <property type="entry name" value="SF2_C_SNF"/>
    <property type="match status" value="1"/>
</dbReference>
<keyword evidence="1" id="KW-0547">Nucleotide-binding</keyword>
<feature type="compositionally biased region" description="Basic and acidic residues" evidence="5">
    <location>
        <begin position="236"/>
        <end position="245"/>
    </location>
</feature>
<gene>
    <name evidence="8" type="ORF">PMAYCL1PPCAC_02834</name>
</gene>
<feature type="compositionally biased region" description="Polar residues" evidence="5">
    <location>
        <begin position="411"/>
        <end position="420"/>
    </location>
</feature>
<dbReference type="SMART" id="SM00490">
    <property type="entry name" value="HELICc"/>
    <property type="match status" value="1"/>
</dbReference>
<evidence type="ECO:0000259" key="6">
    <source>
        <dbReference type="PROSITE" id="PS51192"/>
    </source>
</evidence>
<dbReference type="InterPro" id="IPR001650">
    <property type="entry name" value="Helicase_C-like"/>
</dbReference>
<feature type="compositionally biased region" description="Low complexity" evidence="5">
    <location>
        <begin position="145"/>
        <end position="156"/>
    </location>
</feature>
<dbReference type="GO" id="GO:0006281">
    <property type="term" value="P:DNA repair"/>
    <property type="evidence" value="ECO:0007669"/>
    <property type="project" value="TreeGrafter"/>
</dbReference>
<name>A0AAN4Z3W9_9BILA</name>
<dbReference type="PROSITE" id="PS51194">
    <property type="entry name" value="HELICASE_CTER"/>
    <property type="match status" value="1"/>
</dbReference>
<dbReference type="EMBL" id="BTRK01000001">
    <property type="protein sequence ID" value="GMR32639.1"/>
    <property type="molecule type" value="Genomic_DNA"/>
</dbReference>
<reference evidence="9" key="1">
    <citation type="submission" date="2022-10" db="EMBL/GenBank/DDBJ databases">
        <title>Genome assembly of Pristionchus species.</title>
        <authorList>
            <person name="Yoshida K."/>
            <person name="Sommer R.J."/>
        </authorList>
    </citation>
    <scope>NUCLEOTIDE SEQUENCE [LARGE SCALE GENOMIC DNA]</scope>
    <source>
        <strain evidence="9">RS5460</strain>
    </source>
</reference>
<evidence type="ECO:0000256" key="1">
    <source>
        <dbReference type="ARBA" id="ARBA00022741"/>
    </source>
</evidence>
<keyword evidence="3" id="KW-0067">ATP-binding</keyword>
<dbReference type="GO" id="GO:0008094">
    <property type="term" value="F:ATP-dependent activity, acting on DNA"/>
    <property type="evidence" value="ECO:0007669"/>
    <property type="project" value="TreeGrafter"/>
</dbReference>
<dbReference type="SUPFAM" id="SSF52540">
    <property type="entry name" value="P-loop containing nucleoside triphosphate hydrolases"/>
    <property type="match status" value="2"/>
</dbReference>
<dbReference type="Proteomes" id="UP001328107">
    <property type="component" value="Unassembled WGS sequence"/>
</dbReference>
<feature type="domain" description="Helicase C-terminal" evidence="7">
    <location>
        <begin position="1055"/>
        <end position="1211"/>
    </location>
</feature>
<dbReference type="PROSITE" id="PS51192">
    <property type="entry name" value="HELICASE_ATP_BIND_1"/>
    <property type="match status" value="1"/>
</dbReference>
<evidence type="ECO:0000256" key="4">
    <source>
        <dbReference type="SAM" id="Coils"/>
    </source>
</evidence>
<dbReference type="SMART" id="SM00487">
    <property type="entry name" value="DEXDc"/>
    <property type="match status" value="1"/>
</dbReference>
<feature type="compositionally biased region" description="Basic and acidic residues" evidence="5">
    <location>
        <begin position="186"/>
        <end position="197"/>
    </location>
</feature>
<dbReference type="InterPro" id="IPR014001">
    <property type="entry name" value="Helicase_ATP-bd"/>
</dbReference>
<feature type="region of interest" description="Disordered" evidence="5">
    <location>
        <begin position="1"/>
        <end position="446"/>
    </location>
</feature>
<dbReference type="InterPro" id="IPR027417">
    <property type="entry name" value="P-loop_NTPase"/>
</dbReference>
<comment type="caution">
    <text evidence="8">The sequence shown here is derived from an EMBL/GenBank/DDBJ whole genome shotgun (WGS) entry which is preliminary data.</text>
</comment>
<sequence length="1294" mass="144720">MSSKKTPRRRIIISSDEDSDVEKEDPKSPNDSDILSEDEIVNDSIASAGENEQANNDDDLSEDEVIDDSIVSTLEKEESRNSSQIMSEESDNGEEENVKKPSARSTPAMKTARGSLIASTPVNKKKTSEEDALNETFDRMSVGGRSAASRNLSNSSIDNNDRERSFHGREVEDSPISKRLTAQSDAKSKQALRERLLRKQAVAARGSPSHGSADRSSSSLVNSTLSPIGLKPIPTYKDDSSEKSVRSPVSDMDTMSPINKRSGSSEGRRSGEESMESSRGSNSSGTDKENGSPSDKKNVRKKLNMNEMALKKDTEEEKVRKFMTPRKTAKVEQSDEEEEEDVKTEAYPNIESDEEEVKEVKKERSFVEIVDSDEDDQKKKEDVVHIVDSDSEEQKVHPRLKEEQEDDAIVLSSSSPSPTRNAPARPMPSLSSSSLSTSTGLHPTTQKTLTHADIGKMEKDLNNLMNVLHSSGKNLPDGGAQLRRKIEEITTNIEIARVAQPARRVAAPAPKGRLQVISPPRNVEDGYNKIVVDDGLGRKKLTGGVMTDDRVANVKKITNDSLEKMHKEVTSQPEGEETVTPRGLRVELMGHQKTGLTWMLWRERQHAPGGILADDMGLGKTMSMISLVMHTKNERMEKENEEDEEYEKREAKYKKMCTERRLAHSHATLVIAPASVIFQWQAEIEKRVKGNRLNVLVFHGPKNKREDRAKKLAKYDVVITTYNIITSELTEKVNITNDDDGEDDSDDDDARFGQKAAVAGDGKKTRVSKSQISVLTKVHWERIILDEAHQIKNRNSLISKAVCRLPGSRRWCLTGTPVHNNLYDLFSLVRFLKVHPFDELTLWKENIMEAKNGGKRLDTLVKSLLLRRLKSQVDTKTNLPLVSLKPKTYEIHELTLDGLEKSIYTLMFKAVQVKVKNFMDAQKDKEDIDLWGRVRRRKNEKKGEEEEAEPVKNPFLSGPREINTDDKFQAMNCILVLLLRLRQAVVHLSLTKEAMDLSAFEELPMNTNQELLDAELSQLSLDETGGGELEEKLSTERDVERCFSQRFMSTKIRVLLDKLDQAVQSGDKCVVVSQWTSILKIVEYHIRRRDIEYTEITGEVATADRQERVDSFNRVGGGAQVMLLSLTAGGVGLNLIGGNHLFLVDLHWNPALEAQACDRIYRMGQTKNVYIHKLIAKHTIEETIRALQDKKSALAKSVLEGAANKQLNKLTMADLKFLFDLDGEQKRKEMLDEAAKKAMEQYPQGAAAAAAARAALPSTHSTAAYNYNNAVYGGPSRATLPSMGEKKEPEVITL</sequence>
<feature type="compositionally biased region" description="Acidic residues" evidence="5">
    <location>
        <begin position="55"/>
        <end position="67"/>
    </location>
</feature>
<feature type="compositionally biased region" description="Basic residues" evidence="5">
    <location>
        <begin position="1"/>
        <end position="11"/>
    </location>
</feature>
<feature type="compositionally biased region" description="Basic and acidic residues" evidence="5">
    <location>
        <begin position="376"/>
        <end position="402"/>
    </location>
</feature>
<dbReference type="PANTHER" id="PTHR45626:SF50">
    <property type="entry name" value="TRANSCRIPTION TERMINATION FACTOR 2"/>
    <property type="match status" value="1"/>
</dbReference>
<feature type="compositionally biased region" description="Basic and acidic residues" evidence="5">
    <location>
        <begin position="159"/>
        <end position="176"/>
    </location>
</feature>
<dbReference type="GO" id="GO:0005524">
    <property type="term" value="F:ATP binding"/>
    <property type="evidence" value="ECO:0007669"/>
    <property type="project" value="UniProtKB-KW"/>
</dbReference>
<feature type="compositionally biased region" description="Low complexity" evidence="5">
    <location>
        <begin position="216"/>
        <end position="226"/>
    </location>
</feature>
<dbReference type="InterPro" id="IPR050628">
    <property type="entry name" value="SNF2_RAD54_helicase_TF"/>
</dbReference>
<dbReference type="InterPro" id="IPR038718">
    <property type="entry name" value="SNF2-like_sf"/>
</dbReference>
<keyword evidence="4" id="KW-0175">Coiled coil</keyword>
<feature type="region of interest" description="Disordered" evidence="5">
    <location>
        <begin position="939"/>
        <end position="958"/>
    </location>
</feature>
<feature type="coiled-coil region" evidence="4">
    <location>
        <begin position="629"/>
        <end position="656"/>
    </location>
</feature>
<feature type="compositionally biased region" description="Low complexity" evidence="5">
    <location>
        <begin position="429"/>
        <end position="439"/>
    </location>
</feature>
<dbReference type="Gene3D" id="3.40.50.300">
    <property type="entry name" value="P-loop containing nucleotide triphosphate hydrolases"/>
    <property type="match status" value="1"/>
</dbReference>
<accession>A0AAN4Z3W9</accession>
<feature type="compositionally biased region" description="Basic and acidic residues" evidence="5">
    <location>
        <begin position="286"/>
        <end position="297"/>
    </location>
</feature>
<evidence type="ECO:0000259" key="7">
    <source>
        <dbReference type="PROSITE" id="PS51194"/>
    </source>
</evidence>
<evidence type="ECO:0000313" key="8">
    <source>
        <dbReference type="EMBL" id="GMR32639.1"/>
    </source>
</evidence>
<feature type="compositionally biased region" description="Basic and acidic residues" evidence="5">
    <location>
        <begin position="309"/>
        <end position="320"/>
    </location>
</feature>
<evidence type="ECO:0000256" key="5">
    <source>
        <dbReference type="SAM" id="MobiDB-lite"/>
    </source>
</evidence>
<proteinExistence type="predicted"/>
<dbReference type="GO" id="GO:0005634">
    <property type="term" value="C:nucleus"/>
    <property type="evidence" value="ECO:0007669"/>
    <property type="project" value="TreeGrafter"/>
</dbReference>
<dbReference type="CDD" id="cd18008">
    <property type="entry name" value="DEXDc_SHPRH-like"/>
    <property type="match status" value="1"/>
</dbReference>
<evidence type="ECO:0008006" key="10">
    <source>
        <dbReference type="Google" id="ProtNLM"/>
    </source>
</evidence>
<feature type="domain" description="Helicase ATP-binding" evidence="6">
    <location>
        <begin position="601"/>
        <end position="835"/>
    </location>
</feature>
<dbReference type="PANTHER" id="PTHR45626">
    <property type="entry name" value="TRANSCRIPTION TERMINATION FACTOR 2-RELATED"/>
    <property type="match status" value="1"/>
</dbReference>
<dbReference type="InterPro" id="IPR049730">
    <property type="entry name" value="SNF2/RAD54-like_C"/>
</dbReference>